<evidence type="ECO:0000256" key="4">
    <source>
        <dbReference type="ARBA" id="ARBA00022741"/>
    </source>
</evidence>
<dbReference type="PROSITE" id="PS00794">
    <property type="entry name" value="HPPK"/>
    <property type="match status" value="1"/>
</dbReference>
<dbReference type="PANTHER" id="PTHR43071">
    <property type="entry name" value="2-AMINO-4-HYDROXY-6-HYDROXYMETHYLDIHYDROPTERIDINE PYROPHOSPHOKINASE"/>
    <property type="match status" value="1"/>
</dbReference>
<dbReference type="GO" id="GO:0005524">
    <property type="term" value="F:ATP binding"/>
    <property type="evidence" value="ECO:0007669"/>
    <property type="project" value="UniProtKB-KW"/>
</dbReference>
<keyword evidence="4" id="KW-0547">Nucleotide-binding</keyword>
<evidence type="ECO:0000256" key="5">
    <source>
        <dbReference type="ARBA" id="ARBA00022777"/>
    </source>
</evidence>
<evidence type="ECO:0000256" key="3">
    <source>
        <dbReference type="ARBA" id="ARBA00022679"/>
    </source>
</evidence>
<keyword evidence="7" id="KW-0289">Folate biosynthesis</keyword>
<keyword evidence="3 9" id="KW-0808">Transferase</keyword>
<organism evidence="9">
    <name type="scientific">hydrothermal vent metagenome</name>
    <dbReference type="NCBI Taxonomy" id="652676"/>
    <lineage>
        <taxon>unclassified sequences</taxon>
        <taxon>metagenomes</taxon>
        <taxon>ecological metagenomes</taxon>
    </lineage>
</organism>
<name>A0A1W1C379_9ZZZZ</name>
<reference evidence="9" key="1">
    <citation type="submission" date="2016-10" db="EMBL/GenBank/DDBJ databases">
        <authorList>
            <person name="de Groot N.N."/>
        </authorList>
    </citation>
    <scope>NUCLEOTIDE SEQUENCE</scope>
</reference>
<evidence type="ECO:0000256" key="1">
    <source>
        <dbReference type="ARBA" id="ARBA00005051"/>
    </source>
</evidence>
<proteinExistence type="predicted"/>
<dbReference type="GO" id="GO:0003848">
    <property type="term" value="F:2-amino-4-hydroxy-6-hydroxymethyldihydropteridine diphosphokinase activity"/>
    <property type="evidence" value="ECO:0007669"/>
    <property type="project" value="UniProtKB-EC"/>
</dbReference>
<evidence type="ECO:0000259" key="8">
    <source>
        <dbReference type="PROSITE" id="PS00794"/>
    </source>
</evidence>
<protein>
    <recommendedName>
        <fullName evidence="2">2-amino-4-hydroxy-6-hydroxymethyldihydropteridine diphosphokinase</fullName>
        <ecNumber evidence="2">2.7.6.3</ecNumber>
    </recommendedName>
</protein>
<dbReference type="Pfam" id="PF01288">
    <property type="entry name" value="HPPK"/>
    <property type="match status" value="1"/>
</dbReference>
<dbReference type="PANTHER" id="PTHR43071:SF1">
    <property type="entry name" value="2-AMINO-4-HYDROXY-6-HYDROXYMETHYLDIHYDROPTERIDINE PYROPHOSPHOKINASE"/>
    <property type="match status" value="1"/>
</dbReference>
<dbReference type="InterPro" id="IPR000550">
    <property type="entry name" value="Hppk"/>
</dbReference>
<dbReference type="Gene3D" id="3.30.70.560">
    <property type="entry name" value="7,8-Dihydro-6-hydroxymethylpterin-pyrophosphokinase HPPK"/>
    <property type="match status" value="1"/>
</dbReference>
<dbReference type="UniPathway" id="UPA00077">
    <property type="reaction ID" value="UER00155"/>
</dbReference>
<evidence type="ECO:0000256" key="7">
    <source>
        <dbReference type="ARBA" id="ARBA00022909"/>
    </source>
</evidence>
<dbReference type="SUPFAM" id="SSF55083">
    <property type="entry name" value="6-hydroxymethyl-7,8-dihydropterin pyrophosphokinase, HPPK"/>
    <property type="match status" value="1"/>
</dbReference>
<accession>A0A1W1C379</accession>
<evidence type="ECO:0000256" key="2">
    <source>
        <dbReference type="ARBA" id="ARBA00013253"/>
    </source>
</evidence>
<evidence type="ECO:0000313" key="9">
    <source>
        <dbReference type="EMBL" id="SFV60203.1"/>
    </source>
</evidence>
<dbReference type="EMBL" id="FPHJ01000029">
    <property type="protein sequence ID" value="SFV60203.1"/>
    <property type="molecule type" value="Genomic_DNA"/>
</dbReference>
<gene>
    <name evidence="9" type="ORF">MNB_SUP05-5-811</name>
</gene>
<dbReference type="CDD" id="cd00483">
    <property type="entry name" value="HPPK"/>
    <property type="match status" value="1"/>
</dbReference>
<comment type="pathway">
    <text evidence="1">Cofactor biosynthesis; tetrahydrofolate biosynthesis; 2-amino-4-hydroxy-6-hydroxymethyl-7,8-dihydropteridine diphosphate from 7,8-dihydroneopterin triphosphate: step 4/4.</text>
</comment>
<dbReference type="GO" id="GO:0046656">
    <property type="term" value="P:folic acid biosynthetic process"/>
    <property type="evidence" value="ECO:0007669"/>
    <property type="project" value="UniProtKB-KW"/>
</dbReference>
<keyword evidence="6" id="KW-0067">ATP-binding</keyword>
<sequence>MTYSECFIGLGANLNKPKEQIKNAIALLENHSDIELLKISSFYQSPPLDNMPQPDYINAVIKIKTSLKPIKLLNICQEIENKLGRVRTTKWGARIIDLDILLFAKQCINTTRLIVPHYNMHLRGFVLLPLFEIEPELSMPNNIKIKTLIKGLKECPTILP</sequence>
<evidence type="ECO:0000256" key="6">
    <source>
        <dbReference type="ARBA" id="ARBA00022840"/>
    </source>
</evidence>
<dbReference type="GO" id="GO:0016301">
    <property type="term" value="F:kinase activity"/>
    <property type="evidence" value="ECO:0007669"/>
    <property type="project" value="UniProtKB-KW"/>
</dbReference>
<keyword evidence="5 9" id="KW-0418">Kinase</keyword>
<dbReference type="InterPro" id="IPR035907">
    <property type="entry name" value="Hppk_sf"/>
</dbReference>
<feature type="domain" description="7,8-dihydro-6-hydroxymethylpterin-pyrophosphokinase" evidence="8">
    <location>
        <begin position="90"/>
        <end position="101"/>
    </location>
</feature>
<dbReference type="GO" id="GO:0046654">
    <property type="term" value="P:tetrahydrofolate biosynthetic process"/>
    <property type="evidence" value="ECO:0007669"/>
    <property type="project" value="UniProtKB-UniPathway"/>
</dbReference>
<dbReference type="NCBIfam" id="TIGR01498">
    <property type="entry name" value="folK"/>
    <property type="match status" value="1"/>
</dbReference>
<dbReference type="AlphaFoldDB" id="A0A1W1C379"/>
<dbReference type="EC" id="2.7.6.3" evidence="2"/>